<organism evidence="1 2">
    <name type="scientific">Pseudodesulfovibrio nedwellii</name>
    <dbReference type="NCBI Taxonomy" id="2973072"/>
    <lineage>
        <taxon>Bacteria</taxon>
        <taxon>Pseudomonadati</taxon>
        <taxon>Thermodesulfobacteriota</taxon>
        <taxon>Desulfovibrionia</taxon>
        <taxon>Desulfovibrionales</taxon>
        <taxon>Desulfovibrionaceae</taxon>
    </lineage>
</organism>
<proteinExistence type="predicted"/>
<sequence length="275" mass="30697">MRIKGYGNGTGGFNGGGSRSDSFCNKHRLGEKIRGKLIKNIPENMAWVDFNGDRLLAQLATPHPEGSLLLFIIKQLRPQIILKELTASHTGGTNALNLASTFDTTRTLFENHFSAAIKTHRLTKISFSCTDFIKFLATDAQLFACYMDAAHCARSISNSLIKTKRGLIAYQPWLAPESHRQATLVKVTDKRANMTESIVEFDHPNMGLVRIEFLYKVKTVAYKLKMQRPQHSPALIHFLSTKKYRGTNLNLQNLGISKLPQSGHGGIIAELLFRA</sequence>
<reference evidence="1 2" key="1">
    <citation type="submission" date="2022-08" db="EMBL/GenBank/DDBJ databases">
        <title>Genome Sequence of the sulphate-reducing bacterium, Pseudodesulfovibrio sp. SYK.</title>
        <authorList>
            <person name="Kondo R."/>
            <person name="Kataoka T."/>
        </authorList>
    </citation>
    <scope>NUCLEOTIDE SEQUENCE [LARGE SCALE GENOMIC DNA]</scope>
    <source>
        <strain evidence="1 2">SYK</strain>
    </source>
</reference>
<evidence type="ECO:0000313" key="2">
    <source>
        <dbReference type="Proteomes" id="UP001317742"/>
    </source>
</evidence>
<dbReference type="EMBL" id="AP026709">
    <property type="protein sequence ID" value="BDQ36477.1"/>
    <property type="molecule type" value="Genomic_DNA"/>
</dbReference>
<accession>A0ABM8AY91</accession>
<protein>
    <submittedName>
        <fullName evidence="1">Uncharacterized protein</fullName>
    </submittedName>
</protein>
<evidence type="ECO:0000313" key="1">
    <source>
        <dbReference type="EMBL" id="BDQ36477.1"/>
    </source>
</evidence>
<dbReference type="RefSeq" id="WP_281762375.1">
    <property type="nucleotide sequence ID" value="NZ_AP026709.1"/>
</dbReference>
<dbReference type="Proteomes" id="UP001317742">
    <property type="component" value="Chromosome"/>
</dbReference>
<gene>
    <name evidence="1" type="ORF">SYK_08370</name>
</gene>
<keyword evidence="2" id="KW-1185">Reference proteome</keyword>
<name>A0ABM8AY91_9BACT</name>